<sequence>MRYGERSVPDSMQLKTYLSSRPPWSPEDRQLEHSLRIQKLRQLADFFEPTQFQLRYGLALIELLKSREEHAEREKFHTQPLEICPELIPGQRSYRATLPVSQPDRQPAQGSLLLAMPGLGKTRTTRQILNLFEQRTEREGQAPRIAWLHLHASPSNLALFCTEFLQALSEVAGDPRIRDTFLAQNASKDLGPAAVVELAKVHSLGCLVIDDVQNFLTTENGDVSKVRKLLKRLQDDADVPVVLLGTLAGAAYVEGELESALAFGGAASDVWDRLPYDRSWRQFAEALWQYQWTRTPVELSEDLSEQLYYHSQGVISLAISLYERVQRELILLGKRDIKAGNSEDFAHEIITPGFIDAIAEWCFKPVHAHLDALRSRDFAKLAAFPDLRPLPSEARKLELERKQAEGEASEKSETAPVALELGDLTDATDEEIAEHRQRITREADTLVESARLAMAAAEIITERQDEILKKVSEDLDDKIYSKPREFLVRVERQILIEERKRKKVEKRQRRTPTEEDLDTILRPGTDVLESIVGARLGLDALLAVP</sequence>
<organism evidence="3 4">
    <name type="scientific">Pelagerythrobacter aerophilus</name>
    <dbReference type="NCBI Taxonomy" id="2306995"/>
    <lineage>
        <taxon>Bacteria</taxon>
        <taxon>Pseudomonadati</taxon>
        <taxon>Pseudomonadota</taxon>
        <taxon>Alphaproteobacteria</taxon>
        <taxon>Sphingomonadales</taxon>
        <taxon>Erythrobacteraceae</taxon>
        <taxon>Pelagerythrobacter</taxon>
    </lineage>
</organism>
<dbReference type="AlphaFoldDB" id="A0A418NI17"/>
<proteinExistence type="predicted"/>
<evidence type="ECO:0000313" key="4">
    <source>
        <dbReference type="Proteomes" id="UP000285092"/>
    </source>
</evidence>
<feature type="region of interest" description="Disordered" evidence="1">
    <location>
        <begin position="398"/>
        <end position="421"/>
    </location>
</feature>
<feature type="domain" description="ORC1/DEAH AAA+ ATPase" evidence="2">
    <location>
        <begin position="112"/>
        <end position="246"/>
    </location>
</feature>
<evidence type="ECO:0000259" key="2">
    <source>
        <dbReference type="Pfam" id="PF13401"/>
    </source>
</evidence>
<dbReference type="Pfam" id="PF13401">
    <property type="entry name" value="AAA_22"/>
    <property type="match status" value="1"/>
</dbReference>
<dbReference type="InterPro" id="IPR027417">
    <property type="entry name" value="P-loop_NTPase"/>
</dbReference>
<name>A0A418NI17_9SPHN</name>
<feature type="compositionally biased region" description="Basic and acidic residues" evidence="1">
    <location>
        <begin position="398"/>
        <end position="413"/>
    </location>
</feature>
<dbReference type="OrthoDB" id="7349128at2"/>
<keyword evidence="4" id="KW-1185">Reference proteome</keyword>
<dbReference type="GO" id="GO:0016887">
    <property type="term" value="F:ATP hydrolysis activity"/>
    <property type="evidence" value="ECO:0007669"/>
    <property type="project" value="InterPro"/>
</dbReference>
<evidence type="ECO:0000313" key="3">
    <source>
        <dbReference type="EMBL" id="RIV78601.1"/>
    </source>
</evidence>
<accession>A0A418NI17</accession>
<evidence type="ECO:0000256" key="1">
    <source>
        <dbReference type="SAM" id="MobiDB-lite"/>
    </source>
</evidence>
<dbReference type="Gene3D" id="3.40.50.300">
    <property type="entry name" value="P-loop containing nucleotide triphosphate hydrolases"/>
    <property type="match status" value="1"/>
</dbReference>
<dbReference type="InterPro" id="IPR049945">
    <property type="entry name" value="AAA_22"/>
</dbReference>
<protein>
    <recommendedName>
        <fullName evidence="2">ORC1/DEAH AAA+ ATPase domain-containing protein</fullName>
    </recommendedName>
</protein>
<gene>
    <name evidence="3" type="ORF">D2V04_07290</name>
</gene>
<dbReference type="EMBL" id="QXFK01000015">
    <property type="protein sequence ID" value="RIV78601.1"/>
    <property type="molecule type" value="Genomic_DNA"/>
</dbReference>
<dbReference type="Proteomes" id="UP000285092">
    <property type="component" value="Unassembled WGS sequence"/>
</dbReference>
<reference evidence="3 4" key="1">
    <citation type="submission" date="2018-08" db="EMBL/GenBank/DDBJ databases">
        <title>Altererythrobacter sp.Ery1 and Ery12, the genome sequencing of novel strains in genus Alterythrobacter.</title>
        <authorList>
            <person name="Cheng H."/>
            <person name="Wu Y.-H."/>
            <person name="Fang C."/>
            <person name="Xu X.-W."/>
        </authorList>
    </citation>
    <scope>NUCLEOTIDE SEQUENCE [LARGE SCALE GENOMIC DNA]</scope>
    <source>
        <strain evidence="3 4">Ery1</strain>
    </source>
</reference>
<comment type="caution">
    <text evidence="3">The sequence shown here is derived from an EMBL/GenBank/DDBJ whole genome shotgun (WGS) entry which is preliminary data.</text>
</comment>
<dbReference type="SUPFAM" id="SSF52540">
    <property type="entry name" value="P-loop containing nucleoside triphosphate hydrolases"/>
    <property type="match status" value="1"/>
</dbReference>